<dbReference type="CTD" id="5546"/>
<feature type="compositionally biased region" description="Low complexity" evidence="1">
    <location>
        <begin position="99"/>
        <end position="130"/>
    </location>
</feature>
<dbReference type="GeneID" id="100752015"/>
<dbReference type="Proteomes" id="UP001108280">
    <property type="component" value="Chromosome 1"/>
</dbReference>
<evidence type="ECO:0000313" key="2">
    <source>
        <dbReference type="Proteomes" id="UP001108280"/>
    </source>
</evidence>
<organism evidence="2 3">
    <name type="scientific">Cricetulus griseus</name>
    <name type="common">Chinese hamster</name>
    <name type="synonym">Cricetulus barabensis griseus</name>
    <dbReference type="NCBI Taxonomy" id="10029"/>
    <lineage>
        <taxon>Eukaryota</taxon>
        <taxon>Metazoa</taxon>
        <taxon>Chordata</taxon>
        <taxon>Craniata</taxon>
        <taxon>Vertebrata</taxon>
        <taxon>Euteleostomi</taxon>
        <taxon>Mammalia</taxon>
        <taxon>Eutheria</taxon>
        <taxon>Euarchontoglires</taxon>
        <taxon>Glires</taxon>
        <taxon>Rodentia</taxon>
        <taxon>Myomorpha</taxon>
        <taxon>Muroidea</taxon>
        <taxon>Cricetidae</taxon>
        <taxon>Cricetinae</taxon>
        <taxon>Cricetulus</taxon>
    </lineage>
</organism>
<gene>
    <name evidence="3" type="primary">Prcc</name>
</gene>
<dbReference type="Pfam" id="PF10253">
    <property type="entry name" value="PRCC"/>
    <property type="match status" value="1"/>
</dbReference>
<reference evidence="2" key="1">
    <citation type="journal article" date="2018" name="Biotechnol. Bioeng.">
        <title>A reference genome of the Chinese hamster based on a hybrid assembly strategy.</title>
        <authorList>
            <person name="Rupp O."/>
            <person name="MacDonald M.L."/>
            <person name="Li S."/>
            <person name="Dhiman H."/>
            <person name="Polson S."/>
            <person name="Griep S."/>
            <person name="Heffner K."/>
            <person name="Hernandez I."/>
            <person name="Brinkrolf K."/>
            <person name="Jadhav V."/>
            <person name="Samoudi M."/>
            <person name="Hao H."/>
            <person name="Kingham B."/>
            <person name="Goesmann A."/>
            <person name="Betenbaugh M.J."/>
            <person name="Lewis N.E."/>
            <person name="Borth N."/>
            <person name="Lee K.H."/>
        </authorList>
    </citation>
    <scope>NUCLEOTIDE SEQUENCE [LARGE SCALE GENOMIC DNA]</scope>
    <source>
        <strain evidence="2">17A/GY</strain>
    </source>
</reference>
<dbReference type="InterPro" id="IPR018800">
    <property type="entry name" value="PRCC"/>
</dbReference>
<feature type="region of interest" description="Disordered" evidence="1">
    <location>
        <begin position="254"/>
        <end position="311"/>
    </location>
</feature>
<dbReference type="AlphaFoldDB" id="A0A9J7F636"/>
<feature type="compositionally biased region" description="Low complexity" evidence="1">
    <location>
        <begin position="227"/>
        <end position="242"/>
    </location>
</feature>
<evidence type="ECO:0000256" key="1">
    <source>
        <dbReference type="SAM" id="MobiDB-lite"/>
    </source>
</evidence>
<feature type="compositionally biased region" description="Pro residues" evidence="1">
    <location>
        <begin position="50"/>
        <end position="95"/>
    </location>
</feature>
<feature type="compositionally biased region" description="Low complexity" evidence="1">
    <location>
        <begin position="40"/>
        <end position="49"/>
    </location>
</feature>
<feature type="region of interest" description="Disordered" evidence="1">
    <location>
        <begin position="1"/>
        <end position="187"/>
    </location>
</feature>
<evidence type="ECO:0000313" key="3">
    <source>
        <dbReference type="RefSeq" id="XP_027248857.1"/>
    </source>
</evidence>
<feature type="compositionally biased region" description="Pro residues" evidence="1">
    <location>
        <begin position="285"/>
        <end position="305"/>
    </location>
</feature>
<feature type="compositionally biased region" description="Acidic residues" evidence="1">
    <location>
        <begin position="10"/>
        <end position="26"/>
    </location>
</feature>
<dbReference type="GO" id="GO:0005634">
    <property type="term" value="C:nucleus"/>
    <property type="evidence" value="ECO:0007669"/>
    <property type="project" value="TreeGrafter"/>
</dbReference>
<feature type="region of interest" description="Disordered" evidence="1">
    <location>
        <begin position="394"/>
        <end position="420"/>
    </location>
</feature>
<keyword evidence="2" id="KW-1185">Reference proteome</keyword>
<reference evidence="3" key="3">
    <citation type="submission" date="2025-08" db="UniProtKB">
        <authorList>
            <consortium name="RefSeq"/>
        </authorList>
    </citation>
    <scope>IDENTIFICATION</scope>
    <source>
        <strain evidence="3">17A/GY</strain>
        <tissue evidence="3">Liver</tissue>
    </source>
</reference>
<reference evidence="2" key="2">
    <citation type="journal article" date="2020" name="Biotechnol. Bioeng.">
        <title>Chromosome-scale scaffolds for the Chinese hamster reference genome assembly to facilitate the study of the CHO epigenome.</title>
        <authorList>
            <person name="Hilliard W."/>
            <person name="MacDonald M."/>
            <person name="Lee K.H."/>
        </authorList>
    </citation>
    <scope>NUCLEOTIDE SEQUENCE [LARGE SCALE GENOMIC DNA]</scope>
    <source>
        <strain evidence="2">17A/GY</strain>
    </source>
</reference>
<proteinExistence type="predicted"/>
<accession>A0A9J7F636</accession>
<feature type="region of interest" description="Disordered" evidence="1">
    <location>
        <begin position="199"/>
        <end position="242"/>
    </location>
</feature>
<dbReference type="RefSeq" id="XP_027248857.1">
    <property type="nucleotide sequence ID" value="XM_027393056.2"/>
</dbReference>
<name>A0A9J7F636_CRIGR</name>
<protein>
    <submittedName>
        <fullName evidence="3">Proline-rich protein PRCC isoform X2</fullName>
    </submittedName>
</protein>
<dbReference type="PANTHER" id="PTHR13621:SF2">
    <property type="entry name" value="PROLINE-RICH PROTEIN PRCC"/>
    <property type="match status" value="1"/>
</dbReference>
<sequence length="457" mass="48677">MSLVAYASSDESEPDEPEPEPEEEDVAAPMPGPALGGLFASLPAPKGPALLPPPPQMLAPAFPPPLLLPPPTGDPRLQPPPPLPFGLGGFPPPAGVSPAEAAGVGEGLGLPSPQGPGLSLPPAVGSVGPPLGLPKPKKRTEPVRIAAPELRKGDSDSDEDEPAKKKIVLQGSGEGTGLSALLPQPKNLTVKETNRLLLPHAFSRKPSDVSSDAKPSRLASKTKPASLAPVLGTTTTTPSPSAIKAAAKSAALQVTKQITQEDDDSDEEVAPENFFSLPDKAEPPGVEPYPYPVPTVPEELPPGTEPEPAFQDDAANAPLEFKMAAGSSGAPWMPKPGDDYSYNQFSTYGDANAAGAYYQFKRLQGKRNRGREEINFVEIKGDDQLSGAQQWMTKSLTEEKTMKSFSKKKGEQPTGQQRRKHQITYLIHQAKERELELKNTWSENKLSRRQTQAKYGF</sequence>
<feature type="compositionally biased region" description="Acidic residues" evidence="1">
    <location>
        <begin position="260"/>
        <end position="270"/>
    </location>
</feature>
<dbReference type="PANTHER" id="PTHR13621">
    <property type="entry name" value="PROLINE-RICH PROTEIN PRCC"/>
    <property type="match status" value="1"/>
</dbReference>